<dbReference type="Proteomes" id="UP000604161">
    <property type="component" value="Unassembled WGS sequence"/>
</dbReference>
<feature type="domain" description="DUF2489" evidence="2">
    <location>
        <begin position="17"/>
        <end position="142"/>
    </location>
</feature>
<feature type="transmembrane region" description="Helical" evidence="1">
    <location>
        <begin position="6"/>
        <end position="24"/>
    </location>
</feature>
<keyword evidence="1" id="KW-1133">Transmembrane helix</keyword>
<dbReference type="InterPro" id="IPR019617">
    <property type="entry name" value="DUF2489"/>
</dbReference>
<evidence type="ECO:0000313" key="3">
    <source>
        <dbReference type="EMBL" id="MBD5772593.1"/>
    </source>
</evidence>
<proteinExistence type="predicted"/>
<keyword evidence="4" id="KW-1185">Reference proteome</keyword>
<evidence type="ECO:0000313" key="4">
    <source>
        <dbReference type="Proteomes" id="UP000604161"/>
    </source>
</evidence>
<evidence type="ECO:0000256" key="1">
    <source>
        <dbReference type="SAM" id="Phobius"/>
    </source>
</evidence>
<dbReference type="RefSeq" id="WP_191595981.1">
    <property type="nucleotide sequence ID" value="NZ_JACYFC010000007.1"/>
</dbReference>
<sequence length="151" mass="17675">MSLTVFFIFLFVAVVVIAVSVMFIRNQLMANKTRKDKLLAGEERYLHERQKRIDSINILLKVVDNNEMNWIEASIRIKNLLDQLGIDLSGHDDVSAFYIVTERTEHIPSHEQWKDLPGDAKVKFRNEMDACEKEHSEHLNRAKSVLMSYEW</sequence>
<dbReference type="Pfam" id="PF10675">
    <property type="entry name" value="DUF2489"/>
    <property type="match status" value="1"/>
</dbReference>
<gene>
    <name evidence="3" type="ORF">IF202_16280</name>
</gene>
<name>A0ABR8P507_9GAMM</name>
<accession>A0ABR8P507</accession>
<reference evidence="3 4" key="1">
    <citation type="submission" date="2020-09" db="EMBL/GenBank/DDBJ databases">
        <title>Marinomonas sp. nov., isolated from the cysticercosis algae of Qingdao, China.</title>
        <authorList>
            <person name="Sun X."/>
        </authorList>
    </citation>
    <scope>NUCLEOTIDE SEQUENCE [LARGE SCALE GENOMIC DNA]</scope>
    <source>
        <strain evidence="3 4">SM2066</strain>
    </source>
</reference>
<organism evidence="3 4">
    <name type="scientific">Marinomonas colpomeniae</name>
    <dbReference type="NCBI Taxonomy" id="2774408"/>
    <lineage>
        <taxon>Bacteria</taxon>
        <taxon>Pseudomonadati</taxon>
        <taxon>Pseudomonadota</taxon>
        <taxon>Gammaproteobacteria</taxon>
        <taxon>Oceanospirillales</taxon>
        <taxon>Oceanospirillaceae</taxon>
        <taxon>Marinomonas</taxon>
    </lineage>
</organism>
<protein>
    <submittedName>
        <fullName evidence="3">DUF2489 domain-containing protein</fullName>
    </submittedName>
</protein>
<evidence type="ECO:0000259" key="2">
    <source>
        <dbReference type="Pfam" id="PF10675"/>
    </source>
</evidence>
<keyword evidence="1" id="KW-0812">Transmembrane</keyword>
<comment type="caution">
    <text evidence="3">The sequence shown here is derived from an EMBL/GenBank/DDBJ whole genome shotgun (WGS) entry which is preliminary data.</text>
</comment>
<keyword evidence="1" id="KW-0472">Membrane</keyword>
<dbReference type="EMBL" id="JACYFC010000007">
    <property type="protein sequence ID" value="MBD5772593.1"/>
    <property type="molecule type" value="Genomic_DNA"/>
</dbReference>